<proteinExistence type="predicted"/>
<name>A0A1I7ZN45_9BILA</name>
<sequence length="79" mass="9095">MTSWFSAIAQLSEREKGNHVKGGRNELHQRMDYIMECIVDHPTDNKENVEAEVRLFGNRMCEISRYSHCSVALIDIVAN</sequence>
<evidence type="ECO:0000313" key="1">
    <source>
        <dbReference type="Proteomes" id="UP000095287"/>
    </source>
</evidence>
<evidence type="ECO:0000313" key="2">
    <source>
        <dbReference type="WBParaSite" id="L893_g28124.t1"/>
    </source>
</evidence>
<dbReference type="WBParaSite" id="L893_g28124.t1">
    <property type="protein sequence ID" value="L893_g28124.t1"/>
    <property type="gene ID" value="L893_g28124"/>
</dbReference>
<dbReference type="Proteomes" id="UP000095287">
    <property type="component" value="Unplaced"/>
</dbReference>
<keyword evidence="1" id="KW-1185">Reference proteome</keyword>
<protein>
    <submittedName>
        <fullName evidence="2">Rx_N domain-containing protein</fullName>
    </submittedName>
</protein>
<accession>A0A1I7ZN45</accession>
<reference evidence="2" key="1">
    <citation type="submission" date="2016-11" db="UniProtKB">
        <authorList>
            <consortium name="WormBaseParasite"/>
        </authorList>
    </citation>
    <scope>IDENTIFICATION</scope>
</reference>
<organism evidence="1 2">
    <name type="scientific">Steinernema glaseri</name>
    <dbReference type="NCBI Taxonomy" id="37863"/>
    <lineage>
        <taxon>Eukaryota</taxon>
        <taxon>Metazoa</taxon>
        <taxon>Ecdysozoa</taxon>
        <taxon>Nematoda</taxon>
        <taxon>Chromadorea</taxon>
        <taxon>Rhabditida</taxon>
        <taxon>Tylenchina</taxon>
        <taxon>Panagrolaimomorpha</taxon>
        <taxon>Strongyloidoidea</taxon>
        <taxon>Steinernematidae</taxon>
        <taxon>Steinernema</taxon>
    </lineage>
</organism>
<dbReference type="AlphaFoldDB" id="A0A1I7ZN45"/>